<feature type="domain" description="Iron hydrogenase large subunit C-terminal" evidence="11">
    <location>
        <begin position="97"/>
        <end position="446"/>
    </location>
</feature>
<keyword evidence="5" id="KW-0479">Metal-binding</keyword>
<evidence type="ECO:0000256" key="6">
    <source>
        <dbReference type="ARBA" id="ARBA00023004"/>
    </source>
</evidence>
<dbReference type="InterPro" id="IPR009016">
    <property type="entry name" value="Fe_hydrogenase"/>
</dbReference>
<dbReference type="STRING" id="1336337.A0A3N4J939"/>
<evidence type="ECO:0000256" key="10">
    <source>
        <dbReference type="SAM" id="MobiDB-lite"/>
    </source>
</evidence>
<accession>A0A3N4J939</accession>
<keyword evidence="7" id="KW-0411">Iron-sulfur</keyword>
<evidence type="ECO:0000256" key="4">
    <source>
        <dbReference type="ARBA" id="ARBA00022485"/>
    </source>
</evidence>
<dbReference type="GO" id="GO:0046872">
    <property type="term" value="F:metal ion binding"/>
    <property type="evidence" value="ECO:0007669"/>
    <property type="project" value="UniProtKB-KW"/>
</dbReference>
<evidence type="ECO:0000256" key="9">
    <source>
        <dbReference type="ARBA" id="ARBA00031269"/>
    </source>
</evidence>
<reference evidence="12 13" key="1">
    <citation type="journal article" date="2018" name="Nat. Ecol. Evol.">
        <title>Pezizomycetes genomes reveal the molecular basis of ectomycorrhizal truffle lifestyle.</title>
        <authorList>
            <person name="Murat C."/>
            <person name="Payen T."/>
            <person name="Noel B."/>
            <person name="Kuo A."/>
            <person name="Morin E."/>
            <person name="Chen J."/>
            <person name="Kohler A."/>
            <person name="Krizsan K."/>
            <person name="Balestrini R."/>
            <person name="Da Silva C."/>
            <person name="Montanini B."/>
            <person name="Hainaut M."/>
            <person name="Levati E."/>
            <person name="Barry K.W."/>
            <person name="Belfiori B."/>
            <person name="Cichocki N."/>
            <person name="Clum A."/>
            <person name="Dockter R.B."/>
            <person name="Fauchery L."/>
            <person name="Guy J."/>
            <person name="Iotti M."/>
            <person name="Le Tacon F."/>
            <person name="Lindquist E.A."/>
            <person name="Lipzen A."/>
            <person name="Malagnac F."/>
            <person name="Mello A."/>
            <person name="Molinier V."/>
            <person name="Miyauchi S."/>
            <person name="Poulain J."/>
            <person name="Riccioni C."/>
            <person name="Rubini A."/>
            <person name="Sitrit Y."/>
            <person name="Splivallo R."/>
            <person name="Traeger S."/>
            <person name="Wang M."/>
            <person name="Zifcakova L."/>
            <person name="Wipf D."/>
            <person name="Zambonelli A."/>
            <person name="Paolocci F."/>
            <person name="Nowrousian M."/>
            <person name="Ottonello S."/>
            <person name="Baldrian P."/>
            <person name="Spatafora J.W."/>
            <person name="Henrissat B."/>
            <person name="Nagy L.G."/>
            <person name="Aury J.M."/>
            <person name="Wincker P."/>
            <person name="Grigoriev I.V."/>
            <person name="Bonfante P."/>
            <person name="Martin F.M."/>
        </authorList>
    </citation>
    <scope>NUCLEOTIDE SEQUENCE [LARGE SCALE GENOMIC DNA]</scope>
    <source>
        <strain evidence="12 13">120613-1</strain>
    </source>
</reference>
<comment type="function">
    <text evidence="8">Component of the cytosolic Fe/S protein assembly machinery. Required for maturation of extramitochondrial Fe/S proteins. May play a role in the transfer of pre-assembled Fe/S clusters to target apoproteins.</text>
</comment>
<dbReference type="Gene3D" id="3.30.70.20">
    <property type="match status" value="1"/>
</dbReference>
<dbReference type="Proteomes" id="UP000276215">
    <property type="component" value="Unassembled WGS sequence"/>
</dbReference>
<dbReference type="AlphaFoldDB" id="A0A3N4J939"/>
<dbReference type="GO" id="GO:0051539">
    <property type="term" value="F:4 iron, 4 sulfur cluster binding"/>
    <property type="evidence" value="ECO:0007669"/>
    <property type="project" value="UniProtKB-KW"/>
</dbReference>
<dbReference type="InterPro" id="IPR004108">
    <property type="entry name" value="Fe_hydrogenase_lsu_C"/>
</dbReference>
<comment type="similarity">
    <text evidence="1">Belongs to the NARF family.</text>
</comment>
<evidence type="ECO:0000256" key="3">
    <source>
        <dbReference type="ARBA" id="ARBA00017073"/>
    </source>
</evidence>
<dbReference type="InterPro" id="IPR050340">
    <property type="entry name" value="Cytosolic_Fe-S_CAF"/>
</dbReference>
<organism evidence="12 13">
    <name type="scientific">Choiromyces venosus 120613-1</name>
    <dbReference type="NCBI Taxonomy" id="1336337"/>
    <lineage>
        <taxon>Eukaryota</taxon>
        <taxon>Fungi</taxon>
        <taxon>Dikarya</taxon>
        <taxon>Ascomycota</taxon>
        <taxon>Pezizomycotina</taxon>
        <taxon>Pezizomycetes</taxon>
        <taxon>Pezizales</taxon>
        <taxon>Tuberaceae</taxon>
        <taxon>Choiromyces</taxon>
    </lineage>
</organism>
<evidence type="ECO:0000256" key="7">
    <source>
        <dbReference type="ARBA" id="ARBA00023014"/>
    </source>
</evidence>
<proteinExistence type="inferred from homology"/>
<dbReference type="OrthoDB" id="10253113at2759"/>
<keyword evidence="13" id="KW-1185">Reference proteome</keyword>
<dbReference type="Gene3D" id="3.40.950.10">
    <property type="entry name" value="Fe-only Hydrogenase (Larger Subunit), Chain L, domain 3"/>
    <property type="match status" value="1"/>
</dbReference>
<sequence>MSAILSADDLNDFISPGVACIKPIETLPAAPEPPASNSYEVVLEDKAPRTDLPPAQISLTDCLACSGCVTSAEAVLVSLQSHNEVLANLNAHPEKLFVALISPQSKASLATAYGVSIDVAGHMIERLLCSPEGICGEGRGFDFVLDTNAAREVAVRFAAEEVVTAMQGGKDGVDGRKMPILASACPGFVCYLESTQPALIPHLSMLKSPQAILGTAVKSLLYNDVKDGVKGIYVVGVMPCFDKKLEGARGELTSGAWVEGEGEVVRDVDCVITTRELISLAQARGVDFATLPQTPPLLPPSNTTSTLLQTLKSPTNPTTTATKTNATPGTSDGYLIHIANHILTLHPSSTLHIEPGRNSDTIDYVISTPENTIARLSRCYGFRNIQNLVRRLKPAKTRALPRFGKASATTSQRKPLAAARQAGGKSDAEYTYVEVMACPGGCTNGGGQVRYDDEIIASGLGAGTQKEWLGRVDEAYYSSTEDEESGKEDAAAQGGEWVERFVEEWEDRTGVSRDKLLFTGYRKVENDLGGRLKEVSVVELASKDGGGW</sequence>
<evidence type="ECO:0000256" key="8">
    <source>
        <dbReference type="ARBA" id="ARBA00025099"/>
    </source>
</evidence>
<dbReference type="SUPFAM" id="SSF53920">
    <property type="entry name" value="Fe-only hydrogenase"/>
    <property type="match status" value="1"/>
</dbReference>
<dbReference type="Gene3D" id="3.40.50.1780">
    <property type="match status" value="1"/>
</dbReference>
<dbReference type="EMBL" id="ML120434">
    <property type="protein sequence ID" value="RPA94746.1"/>
    <property type="molecule type" value="Genomic_DNA"/>
</dbReference>
<dbReference type="Pfam" id="PF02906">
    <property type="entry name" value="Fe_hyd_lg_C"/>
    <property type="match status" value="1"/>
</dbReference>
<evidence type="ECO:0000256" key="2">
    <source>
        <dbReference type="ARBA" id="ARBA00015854"/>
    </source>
</evidence>
<keyword evidence="6" id="KW-0408">Iron</keyword>
<evidence type="ECO:0000259" key="11">
    <source>
        <dbReference type="Pfam" id="PF02906"/>
    </source>
</evidence>
<evidence type="ECO:0000313" key="13">
    <source>
        <dbReference type="Proteomes" id="UP000276215"/>
    </source>
</evidence>
<evidence type="ECO:0000256" key="5">
    <source>
        <dbReference type="ARBA" id="ARBA00022723"/>
    </source>
</evidence>
<name>A0A3N4J939_9PEZI</name>
<gene>
    <name evidence="12" type="ORF">L873DRAFT_1846479</name>
</gene>
<feature type="region of interest" description="Disordered" evidence="10">
    <location>
        <begin position="403"/>
        <end position="422"/>
    </location>
</feature>
<evidence type="ECO:0000256" key="1">
    <source>
        <dbReference type="ARBA" id="ARBA00006596"/>
    </source>
</evidence>
<evidence type="ECO:0000313" key="12">
    <source>
        <dbReference type="EMBL" id="RPA94746.1"/>
    </source>
</evidence>
<dbReference type="FunFam" id="3.30.70.20:FF:000042">
    <property type="entry name" value="Cytosolic Fe-S cluster assembly factor NAR1"/>
    <property type="match status" value="1"/>
</dbReference>
<dbReference type="PANTHER" id="PTHR11615">
    <property type="entry name" value="NITRATE, FORMATE, IRON DEHYDROGENASE"/>
    <property type="match status" value="1"/>
</dbReference>
<keyword evidence="4" id="KW-0004">4Fe-4S</keyword>
<protein>
    <recommendedName>
        <fullName evidence="2">Cytosolic Fe-S cluster assembly factor NAR1</fullName>
    </recommendedName>
    <alternativeName>
        <fullName evidence="3">Cytosolic Fe-S cluster assembly factor nar1</fullName>
    </alternativeName>
    <alternativeName>
        <fullName evidence="9">Nuclear architecture-related protein 1</fullName>
    </alternativeName>
</protein>